<dbReference type="GO" id="GO:0045892">
    <property type="term" value="P:negative regulation of DNA-templated transcription"/>
    <property type="evidence" value="ECO:0007669"/>
    <property type="project" value="InterPro"/>
</dbReference>
<keyword evidence="6" id="KW-1185">Reference proteome</keyword>
<protein>
    <submittedName>
        <fullName evidence="5">Methicillin resistance regulatory protein MecI</fullName>
    </submittedName>
</protein>
<evidence type="ECO:0000256" key="2">
    <source>
        <dbReference type="ARBA" id="ARBA00023015"/>
    </source>
</evidence>
<proteinExistence type="inferred from homology"/>
<dbReference type="Gene3D" id="1.10.10.10">
    <property type="entry name" value="Winged helix-like DNA-binding domain superfamily/Winged helix DNA-binding domain"/>
    <property type="match status" value="1"/>
</dbReference>
<dbReference type="KEGG" id="knv:Pan216_03610"/>
<dbReference type="OrthoDB" id="280196at2"/>
<evidence type="ECO:0000256" key="4">
    <source>
        <dbReference type="ARBA" id="ARBA00023163"/>
    </source>
</evidence>
<dbReference type="AlphaFoldDB" id="A0A518AXT0"/>
<keyword evidence="4" id="KW-0804">Transcription</keyword>
<dbReference type="Proteomes" id="UP000317093">
    <property type="component" value="Chromosome"/>
</dbReference>
<keyword evidence="3" id="KW-0238">DNA-binding</keyword>
<gene>
    <name evidence="5" type="primary">mecI</name>
    <name evidence="5" type="ORF">Pan216_03610</name>
</gene>
<comment type="similarity">
    <text evidence="1">Belongs to the BlaI transcriptional regulatory family.</text>
</comment>
<dbReference type="GO" id="GO:0003677">
    <property type="term" value="F:DNA binding"/>
    <property type="evidence" value="ECO:0007669"/>
    <property type="project" value="UniProtKB-KW"/>
</dbReference>
<evidence type="ECO:0000256" key="1">
    <source>
        <dbReference type="ARBA" id="ARBA00011046"/>
    </source>
</evidence>
<dbReference type="InterPro" id="IPR036388">
    <property type="entry name" value="WH-like_DNA-bd_sf"/>
</dbReference>
<dbReference type="InterPro" id="IPR036390">
    <property type="entry name" value="WH_DNA-bd_sf"/>
</dbReference>
<evidence type="ECO:0000313" key="6">
    <source>
        <dbReference type="Proteomes" id="UP000317093"/>
    </source>
</evidence>
<accession>A0A518AXT0</accession>
<evidence type="ECO:0000256" key="3">
    <source>
        <dbReference type="ARBA" id="ARBA00023125"/>
    </source>
</evidence>
<organism evidence="5 6">
    <name type="scientific">Kolteria novifilia</name>
    <dbReference type="NCBI Taxonomy" id="2527975"/>
    <lineage>
        <taxon>Bacteria</taxon>
        <taxon>Pseudomonadati</taxon>
        <taxon>Planctomycetota</taxon>
        <taxon>Planctomycetia</taxon>
        <taxon>Kolteriales</taxon>
        <taxon>Kolteriaceae</taxon>
        <taxon>Kolteria</taxon>
    </lineage>
</organism>
<keyword evidence="2" id="KW-0805">Transcription regulation</keyword>
<dbReference type="PIRSF" id="PIRSF019455">
    <property type="entry name" value="CopR_AtkY"/>
    <property type="match status" value="1"/>
</dbReference>
<dbReference type="InterPro" id="IPR005650">
    <property type="entry name" value="BlaI_family"/>
</dbReference>
<dbReference type="EMBL" id="CP036279">
    <property type="protein sequence ID" value="QDU59532.1"/>
    <property type="molecule type" value="Genomic_DNA"/>
</dbReference>
<sequence>MATSQRPAMSDAEREVLKVLWDHGPKTVREVLDLLADQGQDWTRSTVITLLQRLERKGYVEADKSNFAHIFHAIVSREEVMHDRMLELAGELCDGQALPLVLAFAERQRFKPSEIERFRKMIDALETKPRKRGAK</sequence>
<name>A0A518AXT0_9BACT</name>
<reference evidence="5 6" key="1">
    <citation type="submission" date="2019-02" db="EMBL/GenBank/DDBJ databases">
        <title>Deep-cultivation of Planctomycetes and their phenomic and genomic characterization uncovers novel biology.</title>
        <authorList>
            <person name="Wiegand S."/>
            <person name="Jogler M."/>
            <person name="Boedeker C."/>
            <person name="Pinto D."/>
            <person name="Vollmers J."/>
            <person name="Rivas-Marin E."/>
            <person name="Kohn T."/>
            <person name="Peeters S.H."/>
            <person name="Heuer A."/>
            <person name="Rast P."/>
            <person name="Oberbeckmann S."/>
            <person name="Bunk B."/>
            <person name="Jeske O."/>
            <person name="Meyerdierks A."/>
            <person name="Storesund J.E."/>
            <person name="Kallscheuer N."/>
            <person name="Luecker S."/>
            <person name="Lage O.M."/>
            <person name="Pohl T."/>
            <person name="Merkel B.J."/>
            <person name="Hornburger P."/>
            <person name="Mueller R.-W."/>
            <person name="Bruemmer F."/>
            <person name="Labrenz M."/>
            <person name="Spormann A.M."/>
            <person name="Op den Camp H."/>
            <person name="Overmann J."/>
            <person name="Amann R."/>
            <person name="Jetten M.S.M."/>
            <person name="Mascher T."/>
            <person name="Medema M.H."/>
            <person name="Devos D.P."/>
            <person name="Kaster A.-K."/>
            <person name="Ovreas L."/>
            <person name="Rohde M."/>
            <person name="Galperin M.Y."/>
            <person name="Jogler C."/>
        </authorList>
    </citation>
    <scope>NUCLEOTIDE SEQUENCE [LARGE SCALE GENOMIC DNA]</scope>
    <source>
        <strain evidence="5 6">Pan216</strain>
    </source>
</reference>
<dbReference type="RefSeq" id="WP_145253947.1">
    <property type="nucleotide sequence ID" value="NZ_CP036279.1"/>
</dbReference>
<dbReference type="SUPFAM" id="SSF46785">
    <property type="entry name" value="Winged helix' DNA-binding domain"/>
    <property type="match status" value="1"/>
</dbReference>
<evidence type="ECO:0000313" key="5">
    <source>
        <dbReference type="EMBL" id="QDU59532.1"/>
    </source>
</evidence>
<dbReference type="Pfam" id="PF03965">
    <property type="entry name" value="Penicillinase_R"/>
    <property type="match status" value="1"/>
</dbReference>